<sequence>MDTIQVGEYSIDAEISRKPGSKLNIVIAHGGNNNMNHSLIQKLFDAFVEKYSVLRFNFSFVKEGKATMNNVSKSEAELTACIKYIGADNVVLIGKSYGGYVSTLLAGRDDL</sequence>
<keyword evidence="2" id="KW-0378">Hydrolase</keyword>
<evidence type="ECO:0000259" key="1">
    <source>
        <dbReference type="Pfam" id="PF20408"/>
    </source>
</evidence>
<evidence type="ECO:0000313" key="2">
    <source>
        <dbReference type="EMBL" id="EQD50220.1"/>
    </source>
</evidence>
<dbReference type="SUPFAM" id="SSF53474">
    <property type="entry name" value="alpha/beta-Hydrolases"/>
    <property type="match status" value="1"/>
</dbReference>
<dbReference type="Gene3D" id="3.40.50.1820">
    <property type="entry name" value="alpha/beta hydrolase"/>
    <property type="match status" value="1"/>
</dbReference>
<feature type="non-terminal residue" evidence="2">
    <location>
        <position position="111"/>
    </location>
</feature>
<reference evidence="2" key="1">
    <citation type="submission" date="2013-08" db="EMBL/GenBank/DDBJ databases">
        <authorList>
            <person name="Mendez C."/>
            <person name="Richter M."/>
            <person name="Ferrer M."/>
            <person name="Sanchez J."/>
        </authorList>
    </citation>
    <scope>NUCLEOTIDE SEQUENCE</scope>
</reference>
<comment type="caution">
    <text evidence="2">The sequence shown here is derived from an EMBL/GenBank/DDBJ whole genome shotgun (WGS) entry which is preliminary data.</text>
</comment>
<dbReference type="GO" id="GO:0016787">
    <property type="term" value="F:hydrolase activity"/>
    <property type="evidence" value="ECO:0007669"/>
    <property type="project" value="UniProtKB-KW"/>
</dbReference>
<proteinExistence type="predicted"/>
<name>T1B7P8_9ZZZZ</name>
<organism evidence="2">
    <name type="scientific">mine drainage metagenome</name>
    <dbReference type="NCBI Taxonomy" id="410659"/>
    <lineage>
        <taxon>unclassified sequences</taxon>
        <taxon>metagenomes</taxon>
        <taxon>ecological metagenomes</taxon>
    </lineage>
</organism>
<accession>T1B7P8</accession>
<dbReference type="AlphaFoldDB" id="T1B7P8"/>
<dbReference type="EMBL" id="AUZZ01005282">
    <property type="protein sequence ID" value="EQD50220.1"/>
    <property type="molecule type" value="Genomic_DNA"/>
</dbReference>
<feature type="domain" description="KANL3/Tex30 alpha/beta hydrolase-like" evidence="1">
    <location>
        <begin position="23"/>
        <end position="107"/>
    </location>
</feature>
<reference evidence="2" key="2">
    <citation type="journal article" date="2014" name="ISME J.">
        <title>Microbial stratification in low pH oxic and suboxic macroscopic growths along an acid mine drainage.</title>
        <authorList>
            <person name="Mendez-Garcia C."/>
            <person name="Mesa V."/>
            <person name="Sprenger R.R."/>
            <person name="Richter M."/>
            <person name="Diez M.S."/>
            <person name="Solano J."/>
            <person name="Bargiela R."/>
            <person name="Golyshina O.V."/>
            <person name="Manteca A."/>
            <person name="Ramos J.L."/>
            <person name="Gallego J.R."/>
            <person name="Llorente I."/>
            <person name="Martins Dos Santos V.A."/>
            <person name="Jensen O.N."/>
            <person name="Pelaez A.I."/>
            <person name="Sanchez J."/>
            <person name="Ferrer M."/>
        </authorList>
    </citation>
    <scope>NUCLEOTIDE SEQUENCE</scope>
</reference>
<gene>
    <name evidence="2" type="ORF">B2A_07382</name>
</gene>
<dbReference type="InterPro" id="IPR029058">
    <property type="entry name" value="AB_hydrolase_fold"/>
</dbReference>
<dbReference type="InterPro" id="IPR046879">
    <property type="entry name" value="KANL3/Tex30_Abhydrolase"/>
</dbReference>
<dbReference type="Pfam" id="PF20408">
    <property type="entry name" value="Abhydrolase_11"/>
    <property type="match status" value="1"/>
</dbReference>
<protein>
    <submittedName>
        <fullName evidence="2">Dienelactone hydrolase</fullName>
    </submittedName>
</protein>